<evidence type="ECO:0000256" key="1">
    <source>
        <dbReference type="ARBA" id="ARBA00022722"/>
    </source>
</evidence>
<organism evidence="6 7">
    <name type="scientific">Candidatus Thiodictyon syntrophicum</name>
    <dbReference type="NCBI Taxonomy" id="1166950"/>
    <lineage>
        <taxon>Bacteria</taxon>
        <taxon>Pseudomonadati</taxon>
        <taxon>Pseudomonadota</taxon>
        <taxon>Gammaproteobacteria</taxon>
        <taxon>Chromatiales</taxon>
        <taxon>Chromatiaceae</taxon>
        <taxon>Thiodictyon</taxon>
    </lineage>
</organism>
<dbReference type="InterPro" id="IPR035437">
    <property type="entry name" value="SNase_OB-fold_sf"/>
</dbReference>
<dbReference type="GO" id="GO:0016787">
    <property type="term" value="F:hydrolase activity"/>
    <property type="evidence" value="ECO:0007669"/>
    <property type="project" value="UniProtKB-KW"/>
</dbReference>
<proteinExistence type="predicted"/>
<dbReference type="AlphaFoldDB" id="A0A2K8UFS8"/>
<dbReference type="EMBL" id="CP020370">
    <property type="protein sequence ID" value="AUB84416.1"/>
    <property type="molecule type" value="Genomic_DNA"/>
</dbReference>
<accession>A0A2K8UFS8</accession>
<dbReference type="GO" id="GO:0004519">
    <property type="term" value="F:endonuclease activity"/>
    <property type="evidence" value="ECO:0007669"/>
    <property type="project" value="UniProtKB-KW"/>
</dbReference>
<evidence type="ECO:0000313" key="6">
    <source>
        <dbReference type="EMBL" id="AUB84416.1"/>
    </source>
</evidence>
<evidence type="ECO:0000259" key="5">
    <source>
        <dbReference type="PROSITE" id="PS50830"/>
    </source>
</evidence>
<keyword evidence="2" id="KW-0255">Endonuclease</keyword>
<dbReference type="KEGG" id="tsy:THSYN_28085"/>
<dbReference type="PANTHER" id="PTHR12302:SF3">
    <property type="entry name" value="SERINE_THREONINE-PROTEIN KINASE 31"/>
    <property type="match status" value="1"/>
</dbReference>
<evidence type="ECO:0000313" key="7">
    <source>
        <dbReference type="Proteomes" id="UP000232638"/>
    </source>
</evidence>
<feature type="compositionally biased region" description="Basic residues" evidence="4">
    <location>
        <begin position="20"/>
        <end position="30"/>
    </location>
</feature>
<dbReference type="SMART" id="SM00318">
    <property type="entry name" value="SNc"/>
    <property type="match status" value="1"/>
</dbReference>
<reference evidence="6 7" key="1">
    <citation type="submission" date="2017-03" db="EMBL/GenBank/DDBJ databases">
        <title>Complete genome sequence of Candidatus 'Thiodictyon syntrophicum' sp. nov. strain Cad16T, a photolithoautotroph purple sulfur bacterium isolated from an alpine meromictic lake.</title>
        <authorList>
            <person name="Luedin S.M."/>
            <person name="Pothier J.F."/>
            <person name="Danza F."/>
            <person name="Storelli N."/>
            <person name="Wittwer M."/>
            <person name="Tonolla M."/>
        </authorList>
    </citation>
    <scope>NUCLEOTIDE SEQUENCE [LARGE SCALE GENOMIC DNA]</scope>
    <source>
        <strain evidence="6 7">Cad16T</strain>
    </source>
</reference>
<feature type="region of interest" description="Disordered" evidence="4">
    <location>
        <begin position="1"/>
        <end position="64"/>
    </location>
</feature>
<keyword evidence="3" id="KW-0378">Hydrolase</keyword>
<dbReference type="InterPro" id="IPR016071">
    <property type="entry name" value="Staphylococal_nuclease_OB-fold"/>
</dbReference>
<sequence length="234" mass="26181">MVSALSVKVEPAPERSNHVQYRKLATHQRRGTAAPAGQRRDPVTPPLNGERPPAGRRPTRRRPGAHLLGGLALVATLAWLGQRQFAAPWAMGQTAGRTCTVVRIRDGDSLDLRCGGETVEVRLHCIDAPEWEQGAWAKQSLRHLRRITPRRVLLEKVDTDRFGRTVANLYATGAQPRLLNLEQVTSGQAAVYRHYCDDPRFERAEQTARAAGLGIWSRPGAQQTPWEFRHRQGR</sequence>
<dbReference type="PANTHER" id="PTHR12302">
    <property type="entry name" value="EBNA2 BINDING PROTEIN P100"/>
    <property type="match status" value="1"/>
</dbReference>
<keyword evidence="7" id="KW-1185">Reference proteome</keyword>
<dbReference type="SUPFAM" id="SSF50199">
    <property type="entry name" value="Staphylococcal nuclease"/>
    <property type="match status" value="1"/>
</dbReference>
<dbReference type="PROSITE" id="PS50830">
    <property type="entry name" value="TNASE_3"/>
    <property type="match status" value="1"/>
</dbReference>
<dbReference type="Pfam" id="PF00565">
    <property type="entry name" value="SNase"/>
    <property type="match status" value="1"/>
</dbReference>
<keyword evidence="1" id="KW-0540">Nuclease</keyword>
<evidence type="ECO:0000256" key="4">
    <source>
        <dbReference type="SAM" id="MobiDB-lite"/>
    </source>
</evidence>
<feature type="domain" description="TNase-like" evidence="5">
    <location>
        <begin position="95"/>
        <end position="218"/>
    </location>
</feature>
<evidence type="ECO:0000256" key="3">
    <source>
        <dbReference type="ARBA" id="ARBA00022801"/>
    </source>
</evidence>
<name>A0A2K8UFS8_9GAMM</name>
<gene>
    <name evidence="6" type="ORF">THSYN_28085</name>
</gene>
<protein>
    <recommendedName>
        <fullName evidence="5">TNase-like domain-containing protein</fullName>
    </recommendedName>
</protein>
<evidence type="ECO:0000256" key="2">
    <source>
        <dbReference type="ARBA" id="ARBA00022759"/>
    </source>
</evidence>
<dbReference type="Proteomes" id="UP000232638">
    <property type="component" value="Chromosome"/>
</dbReference>
<dbReference type="Gene3D" id="2.40.50.90">
    <property type="match status" value="1"/>
</dbReference>